<comment type="caution">
    <text evidence="3">The sequence shown here is derived from an EMBL/GenBank/DDBJ whole genome shotgun (WGS) entry which is preliminary data.</text>
</comment>
<gene>
    <name evidence="3" type="ORF">ABT39_MTgene2135</name>
</gene>
<name>A0A101LVB5_PICGL</name>
<evidence type="ECO:0000256" key="1">
    <source>
        <dbReference type="SAM" id="MobiDB-lite"/>
    </source>
</evidence>
<evidence type="ECO:0000313" key="3">
    <source>
        <dbReference type="EMBL" id="KUM46032.1"/>
    </source>
</evidence>
<keyword evidence="2" id="KW-0812">Transmembrane</keyword>
<keyword evidence="2" id="KW-1133">Transmembrane helix</keyword>
<dbReference type="AlphaFoldDB" id="A0A101LVB5"/>
<feature type="transmembrane region" description="Helical" evidence="2">
    <location>
        <begin position="44"/>
        <end position="63"/>
    </location>
</feature>
<feature type="region of interest" description="Disordered" evidence="1">
    <location>
        <begin position="1"/>
        <end position="27"/>
    </location>
</feature>
<proteinExistence type="predicted"/>
<dbReference type="EMBL" id="LKAM01000014">
    <property type="protein sequence ID" value="KUM46032.1"/>
    <property type="molecule type" value="Genomic_DNA"/>
</dbReference>
<reference evidence="3" key="1">
    <citation type="journal article" date="2015" name="Genome Biol. Evol.">
        <title>Organellar Genomes of White Spruce (Picea glauca): Assembly and Annotation.</title>
        <authorList>
            <person name="Jackman S.D."/>
            <person name="Warren R.L."/>
            <person name="Gibb E.A."/>
            <person name="Vandervalk B.P."/>
            <person name="Mohamadi H."/>
            <person name="Chu J."/>
            <person name="Raymond A."/>
            <person name="Pleasance S."/>
            <person name="Coope R."/>
            <person name="Wildung M.R."/>
            <person name="Ritland C.E."/>
            <person name="Bousquet J."/>
            <person name="Jones S.J."/>
            <person name="Bohlmann J."/>
            <person name="Birol I."/>
        </authorList>
    </citation>
    <scope>NUCLEOTIDE SEQUENCE [LARGE SCALE GENOMIC DNA]</scope>
    <source>
        <tissue evidence="3">Flushing bud</tissue>
    </source>
</reference>
<organism evidence="3">
    <name type="scientific">Picea glauca</name>
    <name type="common">White spruce</name>
    <name type="synonym">Pinus glauca</name>
    <dbReference type="NCBI Taxonomy" id="3330"/>
    <lineage>
        <taxon>Eukaryota</taxon>
        <taxon>Viridiplantae</taxon>
        <taxon>Streptophyta</taxon>
        <taxon>Embryophyta</taxon>
        <taxon>Tracheophyta</taxon>
        <taxon>Spermatophyta</taxon>
        <taxon>Pinopsida</taxon>
        <taxon>Pinidae</taxon>
        <taxon>Conifers I</taxon>
        <taxon>Pinales</taxon>
        <taxon>Pinaceae</taxon>
        <taxon>Picea</taxon>
    </lineage>
</organism>
<sequence length="89" mass="10191">MIEQDEMDSTNTQKHMQHTFGEKRRCHGPFKPKASMIMSASDRYSFHALGFRVMVILVSYAACLHHGNIISKVALPLIKKIHHHLCVYA</sequence>
<keyword evidence="2" id="KW-0472">Membrane</keyword>
<evidence type="ECO:0000256" key="2">
    <source>
        <dbReference type="SAM" id="Phobius"/>
    </source>
</evidence>
<geneLocation type="mitochondrion" evidence="3"/>
<keyword evidence="3" id="KW-0496">Mitochondrion</keyword>
<protein>
    <submittedName>
        <fullName evidence="3">Uncharacterized protein</fullName>
    </submittedName>
</protein>
<accession>A0A101LVB5</accession>